<reference evidence="3" key="1">
    <citation type="journal article" date="2017" name="Genome Announc.">
        <title>Draft Genome Sequence of Terrimicrobium sacchariphilum NM-5T, a Facultative Anaerobic Soil Bacterium of the Class Spartobacteria.</title>
        <authorList>
            <person name="Qiu Y.L."/>
            <person name="Tourlousse D.M."/>
            <person name="Matsuura N."/>
            <person name="Ohashi A."/>
            <person name="Sekiguchi Y."/>
        </authorList>
    </citation>
    <scope>NUCLEOTIDE SEQUENCE [LARGE SCALE GENOMIC DNA]</scope>
    <source>
        <strain evidence="3">NM-5</strain>
    </source>
</reference>
<organism evidence="2 3">
    <name type="scientific">Terrimicrobium sacchariphilum</name>
    <dbReference type="NCBI Taxonomy" id="690879"/>
    <lineage>
        <taxon>Bacteria</taxon>
        <taxon>Pseudomonadati</taxon>
        <taxon>Verrucomicrobiota</taxon>
        <taxon>Terrimicrobiia</taxon>
        <taxon>Terrimicrobiales</taxon>
        <taxon>Terrimicrobiaceae</taxon>
        <taxon>Terrimicrobium</taxon>
    </lineage>
</organism>
<protein>
    <recommendedName>
        <fullName evidence="4">GYF domain-containing protein</fullName>
    </recommendedName>
</protein>
<feature type="coiled-coil region" evidence="1">
    <location>
        <begin position="151"/>
        <end position="192"/>
    </location>
</feature>
<dbReference type="STRING" id="690879.TSACC_350"/>
<evidence type="ECO:0000313" key="3">
    <source>
        <dbReference type="Proteomes" id="UP000076023"/>
    </source>
</evidence>
<accession>A0A146GCB1</accession>
<evidence type="ECO:0008006" key="4">
    <source>
        <dbReference type="Google" id="ProtNLM"/>
    </source>
</evidence>
<dbReference type="InParanoid" id="A0A146GCB1"/>
<dbReference type="RefSeq" id="WP_075080852.1">
    <property type="nucleotide sequence ID" value="NZ_BDCO01000003.1"/>
</dbReference>
<evidence type="ECO:0000256" key="1">
    <source>
        <dbReference type="SAM" id="Coils"/>
    </source>
</evidence>
<dbReference type="Proteomes" id="UP000076023">
    <property type="component" value="Unassembled WGS sequence"/>
</dbReference>
<gene>
    <name evidence="2" type="ORF">TSACC_350</name>
</gene>
<dbReference type="EMBL" id="BDCO01000003">
    <property type="protein sequence ID" value="GAT34990.1"/>
    <property type="molecule type" value="Genomic_DNA"/>
</dbReference>
<dbReference type="OrthoDB" id="187621at2"/>
<sequence>MPQTDNPVNWYLKKHENGEVFGPIHLSKIQEWARSAHVNPQDMLSPDNVVWTKAPMVADMKMDWLVVVGEDLLYGPTTAGALIEFYRMEEITPDTLLINSCTGEWVALRDTAFFQEAMAAPKEEEVPAGTFFDKLELPTKGNIRFNLQKRVRELETSLLDKRRRLMAAEETIAKMEVRIKELEDRIKDFSGLRTKN</sequence>
<evidence type="ECO:0000313" key="2">
    <source>
        <dbReference type="EMBL" id="GAT34990.1"/>
    </source>
</evidence>
<proteinExistence type="predicted"/>
<comment type="caution">
    <text evidence="2">The sequence shown here is derived from an EMBL/GenBank/DDBJ whole genome shotgun (WGS) entry which is preliminary data.</text>
</comment>
<keyword evidence="3" id="KW-1185">Reference proteome</keyword>
<dbReference type="AlphaFoldDB" id="A0A146GCB1"/>
<keyword evidence="1" id="KW-0175">Coiled coil</keyword>
<name>A0A146GCB1_TERSA</name>